<dbReference type="PANTHER" id="PTHR13947">
    <property type="entry name" value="GNAT FAMILY N-ACETYLTRANSFERASE"/>
    <property type="match status" value="1"/>
</dbReference>
<dbReference type="CDD" id="cd04301">
    <property type="entry name" value="NAT_SF"/>
    <property type="match status" value="1"/>
</dbReference>
<dbReference type="Pfam" id="PF00583">
    <property type="entry name" value="Acetyltransf_1"/>
    <property type="match status" value="1"/>
</dbReference>
<dbReference type="RefSeq" id="WP_169658670.1">
    <property type="nucleotide sequence ID" value="NZ_JABANE010000064.1"/>
</dbReference>
<proteinExistence type="predicted"/>
<feature type="domain" description="N-acetyltransferase" evidence="2">
    <location>
        <begin position="119"/>
        <end position="253"/>
    </location>
</feature>
<dbReference type="Proteomes" id="UP000576082">
    <property type="component" value="Unassembled WGS sequence"/>
</dbReference>
<comment type="caution">
    <text evidence="3">The sequence shown here is derived from an EMBL/GenBank/DDBJ whole genome shotgun (WGS) entry which is preliminary data.</text>
</comment>
<evidence type="ECO:0000313" key="4">
    <source>
        <dbReference type="Proteomes" id="UP000576082"/>
    </source>
</evidence>
<accession>A0A7X9RXC2</accession>
<dbReference type="InterPro" id="IPR016181">
    <property type="entry name" value="Acyl_CoA_acyltransferase"/>
</dbReference>
<evidence type="ECO:0000313" key="3">
    <source>
        <dbReference type="EMBL" id="NME70432.1"/>
    </source>
</evidence>
<sequence>MIKLIDQNFKEHASVLPSTCNIMQVLTEDGLTYIDSGLKVDTFNVIHIHDGEGLTAESLKTAVSFYENRLRESCIWISEEQLNENVKNIFETLSIKESGVNKGFWAKIENLQEGTNEAIKIVEERQDIIDNAFVVANNWEPFDVNVLHYYNHVHPEILKKTHTIMFNYYQEGQVVGVIELFISLADTKVAGIYNLSVMKENRKQGIGEALVKQAIAYAKNNGVETIVTQASEDSENIFRKVGFTEEGKILEYV</sequence>
<dbReference type="PANTHER" id="PTHR13947:SF37">
    <property type="entry name" value="LD18367P"/>
    <property type="match status" value="1"/>
</dbReference>
<dbReference type="EMBL" id="JABANE010000064">
    <property type="protein sequence ID" value="NME70432.1"/>
    <property type="molecule type" value="Genomic_DNA"/>
</dbReference>
<organism evidence="3 4">
    <name type="scientific">Flammeovirga aprica JL-4</name>
    <dbReference type="NCBI Taxonomy" id="694437"/>
    <lineage>
        <taxon>Bacteria</taxon>
        <taxon>Pseudomonadati</taxon>
        <taxon>Bacteroidota</taxon>
        <taxon>Cytophagia</taxon>
        <taxon>Cytophagales</taxon>
        <taxon>Flammeovirgaceae</taxon>
        <taxon>Flammeovirga</taxon>
    </lineage>
</organism>
<dbReference type="Gene3D" id="3.40.630.30">
    <property type="match status" value="1"/>
</dbReference>
<evidence type="ECO:0000256" key="1">
    <source>
        <dbReference type="ARBA" id="ARBA00022679"/>
    </source>
</evidence>
<dbReference type="InterPro" id="IPR050769">
    <property type="entry name" value="NAT_camello-type"/>
</dbReference>
<dbReference type="AlphaFoldDB" id="A0A7X9RXC2"/>
<name>A0A7X9RXC2_9BACT</name>
<dbReference type="GO" id="GO:0008080">
    <property type="term" value="F:N-acetyltransferase activity"/>
    <property type="evidence" value="ECO:0007669"/>
    <property type="project" value="InterPro"/>
</dbReference>
<dbReference type="InterPro" id="IPR000182">
    <property type="entry name" value="GNAT_dom"/>
</dbReference>
<keyword evidence="4" id="KW-1185">Reference proteome</keyword>
<gene>
    <name evidence="3" type="ORF">HHU12_20825</name>
</gene>
<evidence type="ECO:0000259" key="2">
    <source>
        <dbReference type="PROSITE" id="PS51186"/>
    </source>
</evidence>
<dbReference type="SUPFAM" id="SSF55729">
    <property type="entry name" value="Acyl-CoA N-acyltransferases (Nat)"/>
    <property type="match status" value="1"/>
</dbReference>
<reference evidence="3 4" key="1">
    <citation type="submission" date="2020-04" db="EMBL/GenBank/DDBJ databases">
        <title>Flammeovirga sp. SR4, a novel species isolated from seawater.</title>
        <authorList>
            <person name="Wang X."/>
        </authorList>
    </citation>
    <scope>NUCLEOTIDE SEQUENCE [LARGE SCALE GENOMIC DNA]</scope>
    <source>
        <strain evidence="3 4">ATCC 23126</strain>
    </source>
</reference>
<keyword evidence="1 3" id="KW-0808">Transferase</keyword>
<dbReference type="PROSITE" id="PS51186">
    <property type="entry name" value="GNAT"/>
    <property type="match status" value="1"/>
</dbReference>
<protein>
    <submittedName>
        <fullName evidence="3">GNAT family N-acetyltransferase</fullName>
    </submittedName>
</protein>